<dbReference type="EMBL" id="CP022198">
    <property type="protein sequence ID" value="AXA68165.1"/>
    <property type="molecule type" value="Genomic_DNA"/>
</dbReference>
<name>A0A2Z5ABE5_9PSED</name>
<gene>
    <name evidence="1" type="ORF">CE139_20975</name>
</gene>
<dbReference type="SUPFAM" id="SSF56784">
    <property type="entry name" value="HAD-like"/>
    <property type="match status" value="1"/>
</dbReference>
<sequence length="169" mass="18510">MHLGIKISADHLAEIESVLKAELEGIEAYDDGLRAVEVLQAEGIRVAVASNLAAPYANPVRQHYPTMDTYGFSFAVGAVKPQQFLYRATFELLGMEDTSNLTSDTVMMIGDSEKCDRIGPQVVGVKGFLLNRNGGQDFTDLTAFAEHVLAYNRRLGCRASLARCTQPRN</sequence>
<dbReference type="AlphaFoldDB" id="A0A2Z5ABE5"/>
<dbReference type="Proteomes" id="UP000250579">
    <property type="component" value="Chromosome"/>
</dbReference>
<protein>
    <submittedName>
        <fullName evidence="1">Haloacid dehalogenase</fullName>
    </submittedName>
</protein>
<accession>A0A2Z5ABE5</accession>
<organism evidence="1 2">
    <name type="scientific">Pseudomonas oryzihabitans</name>
    <dbReference type="NCBI Taxonomy" id="47885"/>
    <lineage>
        <taxon>Bacteria</taxon>
        <taxon>Pseudomonadati</taxon>
        <taxon>Pseudomonadota</taxon>
        <taxon>Gammaproteobacteria</taxon>
        <taxon>Pseudomonadales</taxon>
        <taxon>Pseudomonadaceae</taxon>
        <taxon>Pseudomonas</taxon>
    </lineage>
</organism>
<dbReference type="Gene3D" id="3.40.50.1000">
    <property type="entry name" value="HAD superfamily/HAD-like"/>
    <property type="match status" value="1"/>
</dbReference>
<evidence type="ECO:0000313" key="2">
    <source>
        <dbReference type="Proteomes" id="UP000250579"/>
    </source>
</evidence>
<dbReference type="InterPro" id="IPR036412">
    <property type="entry name" value="HAD-like_sf"/>
</dbReference>
<proteinExistence type="predicted"/>
<reference evidence="1 2" key="1">
    <citation type="submission" date="2017-06" db="EMBL/GenBank/DDBJ databases">
        <title>Evolution towards high GC content and high-temperature stress adaptation in endophytic Pseudomonas oryzihabitans impacted its plant-growth promoting traits.</title>
        <authorList>
            <person name="Nascimento F.X."/>
        </authorList>
    </citation>
    <scope>NUCLEOTIDE SEQUENCE [LARGE SCALE GENOMIC DNA]</scope>
    <source>
        <strain evidence="1 2">MS8</strain>
    </source>
</reference>
<evidence type="ECO:0000313" key="1">
    <source>
        <dbReference type="EMBL" id="AXA68165.1"/>
    </source>
</evidence>
<dbReference type="InterPro" id="IPR023214">
    <property type="entry name" value="HAD_sf"/>
</dbReference>